<evidence type="ECO:0000313" key="2">
    <source>
        <dbReference type="Proteomes" id="UP000076532"/>
    </source>
</evidence>
<name>A0A166GQY4_9AGAM</name>
<accession>A0A166GQY4</accession>
<evidence type="ECO:0000313" key="1">
    <source>
        <dbReference type="EMBL" id="KZP18079.1"/>
    </source>
</evidence>
<dbReference type="EMBL" id="KV417576">
    <property type="protein sequence ID" value="KZP18079.1"/>
    <property type="molecule type" value="Genomic_DNA"/>
</dbReference>
<dbReference type="Proteomes" id="UP000076532">
    <property type="component" value="Unassembled WGS sequence"/>
</dbReference>
<keyword evidence="2" id="KW-1185">Reference proteome</keyword>
<organism evidence="1 2">
    <name type="scientific">Athelia psychrophila</name>
    <dbReference type="NCBI Taxonomy" id="1759441"/>
    <lineage>
        <taxon>Eukaryota</taxon>
        <taxon>Fungi</taxon>
        <taxon>Dikarya</taxon>
        <taxon>Basidiomycota</taxon>
        <taxon>Agaricomycotina</taxon>
        <taxon>Agaricomycetes</taxon>
        <taxon>Agaricomycetidae</taxon>
        <taxon>Atheliales</taxon>
        <taxon>Atheliaceae</taxon>
        <taxon>Athelia</taxon>
    </lineage>
</organism>
<gene>
    <name evidence="1" type="ORF">FIBSPDRAFT_603318</name>
</gene>
<protein>
    <submittedName>
        <fullName evidence="1">Uncharacterized protein</fullName>
    </submittedName>
</protein>
<dbReference type="AlphaFoldDB" id="A0A166GQY4"/>
<sequence>MTTEPSGPRGLRLSETPNPRAIVAGQMSNRVIYIGGAGARELPIYLVPSLVVPRYSPPFLTSRRSKHVCHYLPEPLCNCAGASGAAHICSPLPFHCPSAISTLHTPTLAIPPISLDAWPSRCASDTGSPQYTHTQYQYTVSQIDCVCSVLSLL</sequence>
<reference evidence="1 2" key="1">
    <citation type="journal article" date="2016" name="Mol. Biol. Evol.">
        <title>Comparative Genomics of Early-Diverging Mushroom-Forming Fungi Provides Insights into the Origins of Lignocellulose Decay Capabilities.</title>
        <authorList>
            <person name="Nagy L.G."/>
            <person name="Riley R."/>
            <person name="Tritt A."/>
            <person name="Adam C."/>
            <person name="Daum C."/>
            <person name="Floudas D."/>
            <person name="Sun H."/>
            <person name="Yadav J.S."/>
            <person name="Pangilinan J."/>
            <person name="Larsson K.H."/>
            <person name="Matsuura K."/>
            <person name="Barry K."/>
            <person name="Labutti K."/>
            <person name="Kuo R."/>
            <person name="Ohm R.A."/>
            <person name="Bhattacharya S.S."/>
            <person name="Shirouzu T."/>
            <person name="Yoshinaga Y."/>
            <person name="Martin F.M."/>
            <person name="Grigoriev I.V."/>
            <person name="Hibbett D.S."/>
        </authorList>
    </citation>
    <scope>NUCLEOTIDE SEQUENCE [LARGE SCALE GENOMIC DNA]</scope>
    <source>
        <strain evidence="1 2">CBS 109695</strain>
    </source>
</reference>
<proteinExistence type="predicted"/>